<keyword evidence="1" id="KW-1133">Transmembrane helix</keyword>
<accession>A0A8G2C1B6</accession>
<feature type="transmembrane region" description="Helical" evidence="1">
    <location>
        <begin position="246"/>
        <end position="262"/>
    </location>
</feature>
<feature type="transmembrane region" description="Helical" evidence="1">
    <location>
        <begin position="268"/>
        <end position="289"/>
    </location>
</feature>
<feature type="transmembrane region" description="Helical" evidence="1">
    <location>
        <begin position="7"/>
        <end position="29"/>
    </location>
</feature>
<dbReference type="OrthoDB" id="5459045at2"/>
<keyword evidence="1" id="KW-0812">Transmembrane</keyword>
<keyword evidence="3" id="KW-1185">Reference proteome</keyword>
<reference evidence="2 3" key="1">
    <citation type="submission" date="2016-10" db="EMBL/GenBank/DDBJ databases">
        <authorList>
            <person name="Varghese N."/>
            <person name="Submissions S."/>
        </authorList>
    </citation>
    <scope>NUCLEOTIDE SEQUENCE [LARGE SCALE GENOMIC DNA]</scope>
    <source>
        <strain evidence="2 3">DSM 1741</strain>
    </source>
</reference>
<comment type="caution">
    <text evidence="2">The sequence shown here is derived from an EMBL/GenBank/DDBJ whole genome shotgun (WGS) entry which is preliminary data.</text>
</comment>
<evidence type="ECO:0000313" key="3">
    <source>
        <dbReference type="Proteomes" id="UP000199581"/>
    </source>
</evidence>
<dbReference type="RefSeq" id="WP_092190146.1">
    <property type="nucleotide sequence ID" value="NZ_FOTO01000002.1"/>
</dbReference>
<dbReference type="EMBL" id="FOTO01000002">
    <property type="protein sequence ID" value="SFL47243.1"/>
    <property type="molecule type" value="Genomic_DNA"/>
</dbReference>
<evidence type="ECO:0000313" key="2">
    <source>
        <dbReference type="EMBL" id="SFL47243.1"/>
    </source>
</evidence>
<proteinExistence type="predicted"/>
<name>A0A8G2C1B6_DESNO</name>
<feature type="transmembrane region" description="Helical" evidence="1">
    <location>
        <begin position="334"/>
        <end position="355"/>
    </location>
</feature>
<feature type="transmembrane region" description="Helical" evidence="1">
    <location>
        <begin position="301"/>
        <end position="322"/>
    </location>
</feature>
<organism evidence="2 3">
    <name type="scientific">Desulfomicrobium norvegicum (strain DSM 1741 / NCIMB 8310)</name>
    <name type="common">Desulfovibrio baculatus (strain Norway 4)</name>
    <name type="synonym">Desulfovibrio desulfuricans (strain Norway 4)</name>
    <dbReference type="NCBI Taxonomy" id="52561"/>
    <lineage>
        <taxon>Bacteria</taxon>
        <taxon>Pseudomonadati</taxon>
        <taxon>Thermodesulfobacteriota</taxon>
        <taxon>Desulfovibrionia</taxon>
        <taxon>Desulfovibrionales</taxon>
        <taxon>Desulfomicrobiaceae</taxon>
        <taxon>Desulfomicrobium</taxon>
    </lineage>
</organism>
<feature type="transmembrane region" description="Helical" evidence="1">
    <location>
        <begin position="116"/>
        <end position="137"/>
    </location>
</feature>
<feature type="transmembrane region" description="Helical" evidence="1">
    <location>
        <begin position="177"/>
        <end position="210"/>
    </location>
</feature>
<gene>
    <name evidence="2" type="ORF">SAMN05421830_102328</name>
</gene>
<keyword evidence="1" id="KW-0472">Membrane</keyword>
<feature type="transmembrane region" description="Helical" evidence="1">
    <location>
        <begin position="143"/>
        <end position="165"/>
    </location>
</feature>
<dbReference type="Proteomes" id="UP000199581">
    <property type="component" value="Unassembled WGS sequence"/>
</dbReference>
<feature type="transmembrane region" description="Helical" evidence="1">
    <location>
        <begin position="82"/>
        <end position="104"/>
    </location>
</feature>
<dbReference type="AlphaFoldDB" id="A0A8G2C1B6"/>
<protein>
    <submittedName>
        <fullName evidence="2">Uncharacterized protein</fullName>
    </submittedName>
</protein>
<sequence length="615" mass="68923">MKIKLEYASICALLVVLIIPFYIAMGFTFPLGDDFTRANAARGIFDIGKAVEEMFHAWTSWSGRYTHHFLVVFLGKAAESRVGYTLVCATGVSVYWISFYGIFFELFGRKRRGDSFIIASICMLAFLSGHPNLNITYYLMTDVLGLGIGNGLVLSFIWSLCRLWNAEFVSKKLKIAVFGTSVAAIGCYEHAAIATFLAAALAFLMAYYFSHPHRKMYLRTFKVVVFFFLFSFLAMGNFKRQATRDVTLEVILAQISASWAAWKSHAFSAFFSVWGLTVLFVGLTINPELKRCSNKFGNHILPLIFGILVFFAITFGIVLVQALSDVPVTATPKLTASMSLLSSYALTFVAIIAMMRVRRTMATIPLSLVGLAFVIILVLTPNYQRLLHDLFSGKIAAYAASLEKRYTFLTWTGYEAPGHATKVGKLLFYPYPVSLGEAIPGSPDEWPSKDVSKMFGLGELVSASPDLNRAYVNIMERVPEGKFSAENFFGMYVFKNVKAGPNDTFRFHWLLVDSSISASDHISTLVLIRRQLDRPVPVFMQRMIEKKILTRDVIMKGSMLEYFGITEQSVLEKWKIFGGVKDCYMLPVAAPEWGEILAVYASLDGVEYKKVAFFE</sequence>
<feature type="transmembrane region" description="Helical" evidence="1">
    <location>
        <begin position="362"/>
        <end position="380"/>
    </location>
</feature>
<evidence type="ECO:0000256" key="1">
    <source>
        <dbReference type="SAM" id="Phobius"/>
    </source>
</evidence>
<feature type="transmembrane region" description="Helical" evidence="1">
    <location>
        <begin position="216"/>
        <end position="234"/>
    </location>
</feature>